<protein>
    <submittedName>
        <fullName evidence="2">Uncharacterized protein</fullName>
    </submittedName>
</protein>
<dbReference type="AlphaFoldDB" id="A0A2H0UZF7"/>
<sequence length="132" mass="15099">MDNEPITKKDLKEILETELHEVLEVVNQGFNEQTKMIASIDQKFEGKFEDIEARFKDMGEANERNKKEILASNDKIANSNDKIAKEISDMRQEQTAHQGSHIRVNNTLLEHGDTLKNHEKRISNLGPSLARS</sequence>
<feature type="compositionally biased region" description="Basic and acidic residues" evidence="1">
    <location>
        <begin position="111"/>
        <end position="122"/>
    </location>
</feature>
<accession>A0A2H0UZF7</accession>
<evidence type="ECO:0000313" key="2">
    <source>
        <dbReference type="EMBL" id="PIR92202.1"/>
    </source>
</evidence>
<evidence type="ECO:0000313" key="3">
    <source>
        <dbReference type="Proteomes" id="UP000228510"/>
    </source>
</evidence>
<comment type="caution">
    <text evidence="2">The sequence shown here is derived from an EMBL/GenBank/DDBJ whole genome shotgun (WGS) entry which is preliminary data.</text>
</comment>
<proteinExistence type="predicted"/>
<name>A0A2H0UZF7_9BACT</name>
<gene>
    <name evidence="2" type="ORF">COU01_03145</name>
</gene>
<evidence type="ECO:0000256" key="1">
    <source>
        <dbReference type="SAM" id="MobiDB-lite"/>
    </source>
</evidence>
<reference evidence="3" key="1">
    <citation type="submission" date="2017-09" db="EMBL/GenBank/DDBJ databases">
        <title>Depth-based differentiation of microbial function through sediment-hosted aquifers and enrichment of novel symbionts in the deep terrestrial subsurface.</title>
        <authorList>
            <person name="Probst A.J."/>
            <person name="Ladd B."/>
            <person name="Jarett J.K."/>
            <person name="Geller-Mcgrath D.E."/>
            <person name="Sieber C.M.K."/>
            <person name="Emerson J.B."/>
            <person name="Anantharaman K."/>
            <person name="Thomas B.C."/>
            <person name="Malmstrom R."/>
            <person name="Stieglmeier M."/>
            <person name="Klingl A."/>
            <person name="Woyke T."/>
            <person name="Ryan C.M."/>
            <person name="Banfield J.F."/>
        </authorList>
    </citation>
    <scope>NUCLEOTIDE SEQUENCE [LARGE SCALE GENOMIC DNA]</scope>
</reference>
<organism evidence="2 3">
    <name type="scientific">Candidatus Falkowbacteria bacterium CG10_big_fil_rev_8_21_14_0_10_44_15</name>
    <dbReference type="NCBI Taxonomy" id="1974569"/>
    <lineage>
        <taxon>Bacteria</taxon>
        <taxon>Candidatus Falkowiibacteriota</taxon>
    </lineage>
</organism>
<feature type="region of interest" description="Disordered" evidence="1">
    <location>
        <begin position="111"/>
        <end position="132"/>
    </location>
</feature>
<dbReference type="Proteomes" id="UP000228510">
    <property type="component" value="Unassembled WGS sequence"/>
</dbReference>
<dbReference type="EMBL" id="PFAT01000037">
    <property type="protein sequence ID" value="PIR92202.1"/>
    <property type="molecule type" value="Genomic_DNA"/>
</dbReference>